<comment type="similarity">
    <text evidence="1 2">Belongs to the peptidase S8 family.</text>
</comment>
<dbReference type="PANTHER" id="PTHR43806:SF67">
    <property type="entry name" value="EGF-LIKE DOMAIN-CONTAINING PROTEIN"/>
    <property type="match status" value="1"/>
</dbReference>
<dbReference type="InterPro" id="IPR036852">
    <property type="entry name" value="Peptidase_S8/S53_dom_sf"/>
</dbReference>
<name>A0A7C3N6V4_UNCW3</name>
<evidence type="ECO:0000313" key="4">
    <source>
        <dbReference type="EMBL" id="HFK23879.1"/>
    </source>
</evidence>
<feature type="active site" description="Charge relay system" evidence="2">
    <location>
        <position position="451"/>
    </location>
</feature>
<evidence type="ECO:0000256" key="2">
    <source>
        <dbReference type="PROSITE-ProRule" id="PRU01240"/>
    </source>
</evidence>
<accession>A0A7C3N6V4</accession>
<dbReference type="GO" id="GO:0006508">
    <property type="term" value="P:proteolysis"/>
    <property type="evidence" value="ECO:0007669"/>
    <property type="project" value="UniProtKB-KW"/>
</dbReference>
<dbReference type="Gene3D" id="3.40.50.200">
    <property type="entry name" value="Peptidase S8/S53 domain"/>
    <property type="match status" value="1"/>
</dbReference>
<organism evidence="4">
    <name type="scientific">candidate division WOR-3 bacterium</name>
    <dbReference type="NCBI Taxonomy" id="2052148"/>
    <lineage>
        <taxon>Bacteria</taxon>
        <taxon>Bacteria division WOR-3</taxon>
    </lineage>
</organism>
<feature type="active site" description="Charge relay system" evidence="2">
    <location>
        <position position="266"/>
    </location>
</feature>
<dbReference type="PANTHER" id="PTHR43806">
    <property type="entry name" value="PEPTIDASE S8"/>
    <property type="match status" value="1"/>
</dbReference>
<gene>
    <name evidence="4" type="ORF">ENS15_04430</name>
</gene>
<proteinExistence type="inferred from homology"/>
<keyword evidence="2" id="KW-0720">Serine protease</keyword>
<evidence type="ECO:0000259" key="3">
    <source>
        <dbReference type="Pfam" id="PF00082"/>
    </source>
</evidence>
<dbReference type="AlphaFoldDB" id="A0A7C3N6V4"/>
<feature type="domain" description="Peptidase S8/S53" evidence="3">
    <location>
        <begin position="188"/>
        <end position="509"/>
    </location>
</feature>
<evidence type="ECO:0000256" key="1">
    <source>
        <dbReference type="ARBA" id="ARBA00011073"/>
    </source>
</evidence>
<dbReference type="EMBL" id="DSTT01000005">
    <property type="protein sequence ID" value="HFK23879.1"/>
    <property type="molecule type" value="Genomic_DNA"/>
</dbReference>
<dbReference type="Pfam" id="PF00082">
    <property type="entry name" value="Peptidase_S8"/>
    <property type="match status" value="1"/>
</dbReference>
<reference evidence="4" key="1">
    <citation type="journal article" date="2020" name="mSystems">
        <title>Genome- and Community-Level Interaction Insights into Carbon Utilization and Element Cycling Functions of Hydrothermarchaeota in Hydrothermal Sediment.</title>
        <authorList>
            <person name="Zhou Z."/>
            <person name="Liu Y."/>
            <person name="Xu W."/>
            <person name="Pan J."/>
            <person name="Luo Z.H."/>
            <person name="Li M."/>
        </authorList>
    </citation>
    <scope>NUCLEOTIDE SEQUENCE [LARGE SCALE GENOMIC DNA]</scope>
    <source>
        <strain evidence="4">SpSt-464</strain>
    </source>
</reference>
<sequence>MKRKEISLVILSLLISIFISLNIFANPTLDSQKIKVWVFFKDKGFDSKEKIVSYFKNNPSYVTERSKERRKNKNLSEYRYLDLPVNKKYISILESKGYKVEKVSKWLNAVSLYVESKDVEIISQLPFVKSVSPVSTIRKKKDFLVKDVIKSKSINSSKGDDIYFYGDYSYNQIKMLNINTLHNKGYTGKDVVIALFDTGVLMLKDSSMVVDTSSTPFETTFVYTCKPIHKALKDVKIVTSYDFIENKDFAGIIYGGSPDEVNQLSHGTKMLGLMASYYSGELISPAFGASYIIAKTEIADSELISEEDNWIRACEWADSLGADIISSSVGYKDWYPYSVMTGDSTNISKAANIASDSFGILVVNAIGNLKNVGIDRADTSIIAPADAYSVLTVGGVDDSMVYSQYSVTGPTYDVYIDSTIKRYKPEVVALAEWPYTVSDSSNSFNYILGTSGSTALVSAGCALILQAHPNWTPDKVKEALTKTAKRAFASLIPDTTYFSEYPNQIVGYGVPDFYKAVMYDDTNEVYQINSSKLLPPYPNPYSLKAGYVRIPFEIKRKISNLMLYIYTLDGKLVYYDSKENILPGVYQEGFLWNGVPNTSGSSVSGYIGSSGNKVSPGVYIVILQTGFEKSTKKITIIP</sequence>
<dbReference type="GO" id="GO:0004252">
    <property type="term" value="F:serine-type endopeptidase activity"/>
    <property type="evidence" value="ECO:0007669"/>
    <property type="project" value="UniProtKB-UniRule"/>
</dbReference>
<keyword evidence="2" id="KW-0378">Hydrolase</keyword>
<dbReference type="InterPro" id="IPR000209">
    <property type="entry name" value="Peptidase_S8/S53_dom"/>
</dbReference>
<dbReference type="InterPro" id="IPR050131">
    <property type="entry name" value="Peptidase_S8_subtilisin-like"/>
</dbReference>
<keyword evidence="2" id="KW-0645">Protease</keyword>
<feature type="active site" description="Charge relay system" evidence="2">
    <location>
        <position position="197"/>
    </location>
</feature>
<comment type="caution">
    <text evidence="4">The sequence shown here is derived from an EMBL/GenBank/DDBJ whole genome shotgun (WGS) entry which is preliminary data.</text>
</comment>
<dbReference type="SUPFAM" id="SSF52743">
    <property type="entry name" value="Subtilisin-like"/>
    <property type="match status" value="1"/>
</dbReference>
<dbReference type="PROSITE" id="PS51892">
    <property type="entry name" value="SUBTILASE"/>
    <property type="match status" value="1"/>
</dbReference>
<protein>
    <recommendedName>
        <fullName evidence="3">Peptidase S8/S53 domain-containing protein</fullName>
    </recommendedName>
</protein>